<dbReference type="Pfam" id="PF01576">
    <property type="entry name" value="Myosin_tail_1"/>
    <property type="match status" value="1"/>
</dbReference>
<gene>
    <name evidence="13" type="primary">Mhc1</name>
</gene>
<evidence type="ECO:0000313" key="13">
    <source>
        <dbReference type="EMBL" id="CDW45987.1"/>
    </source>
</evidence>
<dbReference type="Gene3D" id="1.20.5.370">
    <property type="match status" value="4"/>
</dbReference>
<protein>
    <submittedName>
        <fullName evidence="13">Myosin heavy chain 1 [Tribolium castaneum]</fullName>
    </submittedName>
</protein>
<evidence type="ECO:0000256" key="10">
    <source>
        <dbReference type="SAM" id="MobiDB-lite"/>
    </source>
</evidence>
<keyword evidence="6 8" id="KW-0505">Motor protein</keyword>
<feature type="region of interest" description="Disordered" evidence="10">
    <location>
        <begin position="630"/>
        <end position="650"/>
    </location>
</feature>
<evidence type="ECO:0000256" key="2">
    <source>
        <dbReference type="ARBA" id="ARBA00022741"/>
    </source>
</evidence>
<dbReference type="GO" id="GO:0051015">
    <property type="term" value="F:actin filament binding"/>
    <property type="evidence" value="ECO:0007669"/>
    <property type="project" value="InterPro"/>
</dbReference>
<dbReference type="FunFam" id="1.20.5.370:FF:000010">
    <property type="entry name" value="Myosin heavy chain, isoform G"/>
    <property type="match status" value="1"/>
</dbReference>
<evidence type="ECO:0000256" key="7">
    <source>
        <dbReference type="ARBA" id="ARBA00023203"/>
    </source>
</evidence>
<dbReference type="GO" id="GO:0000146">
    <property type="term" value="F:microfilament motor activity"/>
    <property type="evidence" value="ECO:0007669"/>
    <property type="project" value="TreeGrafter"/>
</dbReference>
<proteinExistence type="inferred from homology"/>
<organism evidence="13">
    <name type="scientific">Lepeophtheirus salmonis</name>
    <name type="common">Salmon louse</name>
    <name type="synonym">Caligus salmonis</name>
    <dbReference type="NCBI Taxonomy" id="72036"/>
    <lineage>
        <taxon>Eukaryota</taxon>
        <taxon>Metazoa</taxon>
        <taxon>Ecdysozoa</taxon>
        <taxon>Arthropoda</taxon>
        <taxon>Crustacea</taxon>
        <taxon>Multicrustacea</taxon>
        <taxon>Hexanauplia</taxon>
        <taxon>Copepoda</taxon>
        <taxon>Siphonostomatoida</taxon>
        <taxon>Caligidae</taxon>
        <taxon>Lepeophtheirus</taxon>
    </lineage>
</organism>
<comment type="similarity">
    <text evidence="1 8">Belongs to the TRAFAC class myosin-kinesin ATPase superfamily. Myosin family.</text>
</comment>
<dbReference type="Pfam" id="PF00063">
    <property type="entry name" value="Myosin_head"/>
    <property type="match status" value="1"/>
</dbReference>
<dbReference type="FunFam" id="1.20.58.530:FF:000001">
    <property type="entry name" value="Myosin heavy chain"/>
    <property type="match status" value="1"/>
</dbReference>
<dbReference type="PANTHER" id="PTHR13140:SF857">
    <property type="entry name" value="MYOSIN-11"/>
    <property type="match status" value="1"/>
</dbReference>
<feature type="binding site" evidence="8">
    <location>
        <begin position="183"/>
        <end position="190"/>
    </location>
    <ligand>
        <name>ATP</name>
        <dbReference type="ChEBI" id="CHEBI:30616"/>
    </ligand>
</feature>
<evidence type="ECO:0000256" key="5">
    <source>
        <dbReference type="ARBA" id="ARBA00023123"/>
    </source>
</evidence>
<evidence type="ECO:0000256" key="6">
    <source>
        <dbReference type="ARBA" id="ARBA00023175"/>
    </source>
</evidence>
<sequence length="1940" mass="225182">MPGHVKAGGSKTPDPDATPFLFVSFEMKKEDSLKPYDTKKSVWVPNKDDGGFDEGLIQEVEGDKATVKVGWETKTFPVDKLQQVNPPKMEKAEDVSNLTYLNDASVLWNLKTRYIAKLIYTYSGLFCIVINPYVRYPIYTNTVVKLYIGKRRNEVPPHLFASSDGAYQQMMDNAKDQSMLITGESGAGKTENTKKVITYFAILGANTKHVEGEKKANLEDRIVQTNPILESYGNAKTIRNDNSSRFGKFIRIYFNQLGKLAGGFIDVYLLEKSRVTYQQDNERGYHIFYQLFEDGPVDGLKEMCLLSDDIYDYFFPSQGKIKVDSIDDAEELEFTDAAFDTLGFSLTEKQDAFKLTASILHLGEMTFKQKGREEGCEPDDVKPGEKVCKLCGIENYNLFYGNFIRPKIKVGTEWVYKGQNANQCLNSIAALGRSMYNRLFMWLVDLCNRTLIDPTMKKVNFIGVLDIAGFEIFEFNTFEQICINFCNEKLQQFFNHHMFVLEQEEYVMEGIEWEMVDFGMDLEATIQLMEKPMGLLAILEEETLFPKASDKTFEDKLKENLLGKSAVFLKKQPGSKDKNAHFAIAHYAGIVNYNLTNWLDKNKDPLNDTVVDQMKKSTNELVVYLFREHPGQPEEDNSKKEKGKKGKDKTFKTVSSAFRNQLDQLLTTLNCTDPHFIRCIVPNTIKQPGLIDSRLVLHQLTCNGVLEGIRICRRGFPNRTVYADFKHRYIILNPKKMYDAGKDYKAGAKGILEEHESMDDNWRLGHTKVFFRAGSIGILEEIRDQKIKRILSKIQALCRGYTGRIAYKKEMIKKDMIPVLQRNFRKYIFFRDWQWYYLINNTKRFIGQTNIEDEIAALEAEAAVACSAYDQEVELRDKYNKENKDMTEEQKELMHSISQSQGDLSKYQEQLLVANSKKTEVEGELNDNQNQLMKAEQERKDMEAKKRKFEIDLSNFRKDIDDMELTKQKSDQEVSNKDHMIRKHNDEIAEMDELINKLNKEKKYIQDGHAKSAEELGSAEEKLEHLNKIKSKLEQTLDEMEDSLEREKKNRIECDKNRRKVEGELKICQESVGDLEKNKKEIENFISKKDKEVSSRLNFLEDQQNVVTKLQKQIKELQSRIEANEEELEAEKQARSKSEKQKSNIVKELDDLAERLDEASGATSAQIELNKKREAEIVKLRRDLEEATIQHDSTLSSLKKKHLDAVSEMSEQIDQLNKMKQKAEKDKHSRRLQIDEVRAAMDTINNEKASIEKQNRIATSQYNEVSKKCEEANMSLGDLENSKKKIIMENADLLRQIEEIDNNNNTLSKLKSNLMNQLDEQKRIADDESKERNFLLGKFRNLEHEVDTMREQVEEEGQAKDNALRTLSKTLSDVQLWRQRYEKEGLAKAEELEAAKMKLQARLGEATATVETLNHKAMSLEKEKSHLQCQIEEMSTNADAAAQRCHLMEKKARNFDKVIVEWKNKTDSLQAELDRNQIDCRTFSTDLFKVKTIYEETQQQLDCVRRENKTLSNEIKDIMDQISEGGRNIHEIDKVRKRLEMEKVEMQSALEEAEAALEQEENKVLRLQLELSQVKQEIERRIKEKEEEFDAIKKTHQKALDGMQHALEAENRSKAEALRMKKKLEADINELDIALEHANESNTEAQRTIKKYQNQIKESQLGLENEQIHRDKKRDHLIQAERKCHALQTELEESKTQLEHGDRQRRIAEQELSDTLDQLSDATLQNQSLQTSKRKLESEMQTLHADLEEMISDSKASEDKAKKAMIDAARLAEELRVEQEMAQEKEKDRRAIEFQVKDMQVKLDEAEQLAMKGGRKVVQRLELKIRELESQLDEEQRRLVDNQKNQRRVERRIKELSFQHEEDQKNHERMQELVDKLQNKIKSYKKQIEEAEEIAALNLAKYRKVQMSLEEVEERADLNEQVLGKLKLRDRSSSINPFQR</sequence>
<dbReference type="GO" id="GO:0007015">
    <property type="term" value="P:actin filament organization"/>
    <property type="evidence" value="ECO:0007669"/>
    <property type="project" value="TreeGrafter"/>
</dbReference>
<feature type="compositionally biased region" description="Basic and acidic residues" evidence="10">
    <location>
        <begin position="630"/>
        <end position="640"/>
    </location>
</feature>
<feature type="region of interest" description="Actin-binding" evidence="8">
    <location>
        <begin position="662"/>
        <end position="684"/>
    </location>
</feature>
<evidence type="ECO:0000256" key="1">
    <source>
        <dbReference type="ARBA" id="ARBA00008314"/>
    </source>
</evidence>
<evidence type="ECO:0000259" key="12">
    <source>
        <dbReference type="PROSITE" id="PS51844"/>
    </source>
</evidence>
<dbReference type="SMART" id="SM00242">
    <property type="entry name" value="MYSc"/>
    <property type="match status" value="1"/>
</dbReference>
<dbReference type="PANTHER" id="PTHR13140">
    <property type="entry name" value="MYOSIN"/>
    <property type="match status" value="1"/>
</dbReference>
<keyword evidence="3 8" id="KW-0067">ATP-binding</keyword>
<dbReference type="InterPro" id="IPR014751">
    <property type="entry name" value="XRCC4-like_C"/>
</dbReference>
<reference evidence="13" key="1">
    <citation type="submission" date="2014-05" db="EMBL/GenBank/DDBJ databases">
        <authorList>
            <person name="Chronopoulou M."/>
        </authorList>
    </citation>
    <scope>NUCLEOTIDE SEQUENCE</scope>
    <source>
        <tissue evidence="13">Whole organism</tissue>
    </source>
</reference>
<keyword evidence="2 8" id="KW-0547">Nucleotide-binding</keyword>
<dbReference type="GO" id="GO:0009888">
    <property type="term" value="P:tissue development"/>
    <property type="evidence" value="ECO:0007669"/>
    <property type="project" value="UniProtKB-ARBA"/>
</dbReference>
<feature type="coiled-coil region" evidence="9">
    <location>
        <begin position="1494"/>
        <end position="1929"/>
    </location>
</feature>
<dbReference type="GO" id="GO:0016020">
    <property type="term" value="C:membrane"/>
    <property type="evidence" value="ECO:0007669"/>
    <property type="project" value="TreeGrafter"/>
</dbReference>
<evidence type="ECO:0000259" key="11">
    <source>
        <dbReference type="PROSITE" id="PS51456"/>
    </source>
</evidence>
<evidence type="ECO:0000256" key="4">
    <source>
        <dbReference type="ARBA" id="ARBA00023054"/>
    </source>
</evidence>
<evidence type="ECO:0000256" key="3">
    <source>
        <dbReference type="ARBA" id="ARBA00022840"/>
    </source>
</evidence>
<dbReference type="Gene3D" id="1.10.10.820">
    <property type="match status" value="1"/>
</dbReference>
<dbReference type="InterPro" id="IPR036961">
    <property type="entry name" value="Kinesin_motor_dom_sf"/>
</dbReference>
<dbReference type="PRINTS" id="PR00193">
    <property type="entry name" value="MYOSINHEAVY"/>
</dbReference>
<dbReference type="PROSITE" id="PS50096">
    <property type="entry name" value="IQ"/>
    <property type="match status" value="1"/>
</dbReference>
<feature type="coiled-coil region" evidence="9">
    <location>
        <begin position="1100"/>
        <end position="1359"/>
    </location>
</feature>
<dbReference type="PROSITE" id="PS51844">
    <property type="entry name" value="SH3_LIKE"/>
    <property type="match status" value="1"/>
</dbReference>
<dbReference type="Gene3D" id="1.20.120.720">
    <property type="entry name" value="Myosin VI head, motor domain, U50 subdomain"/>
    <property type="match status" value="1"/>
</dbReference>
<feature type="coiled-coil region" evidence="9">
    <location>
        <begin position="1389"/>
        <end position="1437"/>
    </location>
</feature>
<dbReference type="FunFam" id="1.10.10.820:FF:000001">
    <property type="entry name" value="Myosin heavy chain"/>
    <property type="match status" value="1"/>
</dbReference>
<keyword evidence="4 9" id="KW-0175">Coiled coil</keyword>
<dbReference type="Gene3D" id="1.20.5.4820">
    <property type="match status" value="1"/>
</dbReference>
<name>A0A0K2V759_LEPSM</name>
<dbReference type="EMBL" id="HACA01028626">
    <property type="protein sequence ID" value="CDW45987.1"/>
    <property type="molecule type" value="Transcribed_RNA"/>
</dbReference>
<feature type="domain" description="Myosin N-terminal SH3-like" evidence="12">
    <location>
        <begin position="37"/>
        <end position="86"/>
    </location>
</feature>
<dbReference type="Gene3D" id="1.20.58.530">
    <property type="match status" value="1"/>
</dbReference>
<evidence type="ECO:0000256" key="8">
    <source>
        <dbReference type="PROSITE-ProRule" id="PRU00782"/>
    </source>
</evidence>
<dbReference type="GO" id="GO:0016459">
    <property type="term" value="C:myosin complex"/>
    <property type="evidence" value="ECO:0007669"/>
    <property type="project" value="UniProtKB-KW"/>
</dbReference>
<feature type="domain" description="Myosin motor" evidence="11">
    <location>
        <begin position="90"/>
        <end position="784"/>
    </location>
</feature>
<accession>A0A0K2V759</accession>
<dbReference type="InterPro" id="IPR002928">
    <property type="entry name" value="Myosin_tail"/>
</dbReference>
<dbReference type="SUPFAM" id="SSF52540">
    <property type="entry name" value="P-loop containing nucleoside triphosphate hydrolases"/>
    <property type="match status" value="1"/>
</dbReference>
<dbReference type="OrthoDB" id="6108017at2759"/>
<dbReference type="GO" id="GO:0048731">
    <property type="term" value="P:system development"/>
    <property type="evidence" value="ECO:0007669"/>
    <property type="project" value="UniProtKB-ARBA"/>
</dbReference>
<dbReference type="InterPro" id="IPR004009">
    <property type="entry name" value="SH3_Myosin"/>
</dbReference>
<dbReference type="InterPro" id="IPR027417">
    <property type="entry name" value="P-loop_NTPase"/>
</dbReference>
<dbReference type="Gene3D" id="3.40.850.10">
    <property type="entry name" value="Kinesin motor domain"/>
    <property type="match status" value="1"/>
</dbReference>
<dbReference type="SUPFAM" id="SSF90257">
    <property type="entry name" value="Myosin rod fragments"/>
    <property type="match status" value="4"/>
</dbReference>
<keyword evidence="7 8" id="KW-0009">Actin-binding</keyword>
<evidence type="ECO:0000256" key="9">
    <source>
        <dbReference type="SAM" id="Coils"/>
    </source>
</evidence>
<dbReference type="Gene3D" id="2.30.30.360">
    <property type="entry name" value="Myosin S1 fragment, N-terminal"/>
    <property type="match status" value="1"/>
</dbReference>
<dbReference type="PROSITE" id="PS51456">
    <property type="entry name" value="MYOSIN_MOTOR"/>
    <property type="match status" value="1"/>
</dbReference>
<dbReference type="GO" id="GO:0005524">
    <property type="term" value="F:ATP binding"/>
    <property type="evidence" value="ECO:0007669"/>
    <property type="project" value="UniProtKB-UniRule"/>
</dbReference>
<dbReference type="Gene3D" id="1.20.5.340">
    <property type="match status" value="4"/>
</dbReference>
<dbReference type="CDD" id="cd01377">
    <property type="entry name" value="MYSc_class_II"/>
    <property type="match status" value="1"/>
</dbReference>
<dbReference type="GO" id="GO:0048513">
    <property type="term" value="P:animal organ development"/>
    <property type="evidence" value="ECO:0007669"/>
    <property type="project" value="UniProtKB-ARBA"/>
</dbReference>
<keyword evidence="5 8" id="KW-0518">Myosin</keyword>
<dbReference type="GO" id="GO:0030017">
    <property type="term" value="C:sarcomere"/>
    <property type="evidence" value="ECO:0007669"/>
    <property type="project" value="UniProtKB-ARBA"/>
</dbReference>
<feature type="coiled-coil region" evidence="9">
    <location>
        <begin position="869"/>
        <end position="1057"/>
    </location>
</feature>
<dbReference type="FunFam" id="1.20.5.370:FF:000008">
    <property type="entry name" value="Myosin heavy chain"/>
    <property type="match status" value="1"/>
</dbReference>
<dbReference type="InterPro" id="IPR008989">
    <property type="entry name" value="Myosin_S1_N"/>
</dbReference>
<dbReference type="InterPro" id="IPR001609">
    <property type="entry name" value="Myosin_head_motor_dom-like"/>
</dbReference>